<dbReference type="PANTHER" id="PTHR43581">
    <property type="entry name" value="ATP/GTP PHOSPHATASE"/>
    <property type="match status" value="1"/>
</dbReference>
<dbReference type="GO" id="GO:0016887">
    <property type="term" value="F:ATP hydrolysis activity"/>
    <property type="evidence" value="ECO:0007669"/>
    <property type="project" value="InterPro"/>
</dbReference>
<accession>A0A844RDU2</accession>
<dbReference type="Proteomes" id="UP000436429">
    <property type="component" value="Unassembled WGS sequence"/>
</dbReference>
<dbReference type="EMBL" id="WPOM01000011">
    <property type="protein sequence ID" value="MVN32938.1"/>
    <property type="molecule type" value="Genomic_DNA"/>
</dbReference>
<dbReference type="InterPro" id="IPR034139">
    <property type="entry name" value="TOPRIM_OLD"/>
</dbReference>
<dbReference type="GO" id="GO:0005524">
    <property type="term" value="F:ATP binding"/>
    <property type="evidence" value="ECO:0007669"/>
    <property type="project" value="InterPro"/>
</dbReference>
<dbReference type="Pfam" id="PF20469">
    <property type="entry name" value="OLD-like_TOPRIM"/>
    <property type="match status" value="1"/>
</dbReference>
<proteinExistence type="predicted"/>
<dbReference type="Pfam" id="PF13304">
    <property type="entry name" value="AAA_21"/>
    <property type="match status" value="1"/>
</dbReference>
<reference evidence="3 4" key="1">
    <citation type="submission" date="2019-11" db="EMBL/GenBank/DDBJ databases">
        <title>Whole genome shotgun sequencing (WGS) data from Adlercreutzia equolifaciens ResAG-91, Eggerthella lenta MRI-F36, MRI-F37, MRI-F40, ResAG-49, ResAG-88, ResAG-121, ResAG-145, and Gordonibacter sp. ResAG-5, ResAG-26, ResAG-43, ResAG-50, ResAG-59.</title>
        <authorList>
            <person name="Stoll D.A."/>
            <person name="Danylec N."/>
            <person name="Franz C.M.A.P."/>
            <person name="Huch M."/>
        </authorList>
    </citation>
    <scope>NUCLEOTIDE SEQUENCE [LARGE SCALE GENOMIC DNA]</scope>
    <source>
        <strain evidence="3 4">ResAG-88</strain>
    </source>
</reference>
<evidence type="ECO:0000313" key="3">
    <source>
        <dbReference type="EMBL" id="MVN32938.1"/>
    </source>
</evidence>
<evidence type="ECO:0000259" key="1">
    <source>
        <dbReference type="Pfam" id="PF13304"/>
    </source>
</evidence>
<dbReference type="Gene3D" id="3.40.50.300">
    <property type="entry name" value="P-loop containing nucleotide triphosphate hydrolases"/>
    <property type="match status" value="1"/>
</dbReference>
<evidence type="ECO:0000259" key="2">
    <source>
        <dbReference type="Pfam" id="PF20469"/>
    </source>
</evidence>
<evidence type="ECO:0000313" key="4">
    <source>
        <dbReference type="Proteomes" id="UP000436429"/>
    </source>
</evidence>
<dbReference type="PANTHER" id="PTHR43581:SF4">
    <property type="entry name" value="ATP_GTP PHOSPHATASE"/>
    <property type="match status" value="1"/>
</dbReference>
<dbReference type="AlphaFoldDB" id="A0A844RDU2"/>
<feature type="domain" description="OLD protein-like TOPRIM" evidence="2">
    <location>
        <begin position="371"/>
        <end position="432"/>
    </location>
</feature>
<dbReference type="InterPro" id="IPR003959">
    <property type="entry name" value="ATPase_AAA_core"/>
</dbReference>
<dbReference type="GeneID" id="69510369"/>
<dbReference type="InterPro" id="IPR051396">
    <property type="entry name" value="Bact_Antivir_Def_Nuclease"/>
</dbReference>
<dbReference type="RefSeq" id="WP_015760298.1">
    <property type="nucleotide sequence ID" value="NZ_AP031442.1"/>
</dbReference>
<protein>
    <submittedName>
        <fullName evidence="3">AAA family ATPase</fullName>
    </submittedName>
</protein>
<sequence length="565" mass="63357">MVAGFKIKEIELRSEEGTRFSPKALTIIVGPNNAGKSRFLKEVRSALLGRLSDEDGGLILGRKIISTIELLLPESTDALFEWFDLDRKVVRDENGNYGVREYCNTGININQYGQIVREECATKYQGQWKDVIESHYASPNDARALDALLNFIGPLLVGYSGTEDRLILSAGEPYYGVADSNTNFLSRVRSQDQILDDLSEISKRLFGKDVVLDDVTKGGMIQFKTGSDFSSYRTSARGTSDFEFLLEQGVSLKDEGDGFRSFVSVYLALRSGDKPVVLIDEPESFLHPPQAYELGKVIGSSAEQCSQMIIATHSTHLLNGIMSTCDWDNCDILRLQRDGDSLRANLLDREGLDRVKGDPLLRSTRLLEGVFTRVVVVVESESDELVYREILNKVGVADEAFFVNVHSKDRIAFAVEFYKNVGVPCCAVMDFDILNDKNKFKRVLKCFECDPSGRLSQIAQETRDAIECDAGKPEETKLRYKRDPLMYLDKIENEVEELLDRCLECGCLIVRTGELETVFGEKVAYRSSKRAWLSEALDYLNHLEPGELTSLAIVSDLIKMLQVAK</sequence>
<organism evidence="3 4">
    <name type="scientific">Eggerthella lenta</name>
    <name type="common">Eubacterium lentum</name>
    <dbReference type="NCBI Taxonomy" id="84112"/>
    <lineage>
        <taxon>Bacteria</taxon>
        <taxon>Bacillati</taxon>
        <taxon>Actinomycetota</taxon>
        <taxon>Coriobacteriia</taxon>
        <taxon>Eggerthellales</taxon>
        <taxon>Eggerthellaceae</taxon>
        <taxon>Eggerthella</taxon>
    </lineage>
</organism>
<dbReference type="SUPFAM" id="SSF52540">
    <property type="entry name" value="P-loop containing nucleoside triphosphate hydrolases"/>
    <property type="match status" value="1"/>
</dbReference>
<feature type="domain" description="ATPase AAA-type core" evidence="1">
    <location>
        <begin position="212"/>
        <end position="319"/>
    </location>
</feature>
<name>A0A844RDU2_EGGLN</name>
<gene>
    <name evidence="3" type="ORF">GO726_07120</name>
</gene>
<dbReference type="InterPro" id="IPR027417">
    <property type="entry name" value="P-loop_NTPase"/>
</dbReference>
<comment type="caution">
    <text evidence="3">The sequence shown here is derived from an EMBL/GenBank/DDBJ whole genome shotgun (WGS) entry which is preliminary data.</text>
</comment>